<accession>A0ABT1S2N5</accession>
<dbReference type="InterPro" id="IPR052018">
    <property type="entry name" value="PHP_domain"/>
</dbReference>
<comment type="caution">
    <text evidence="1">The sequence shown here is derived from an EMBL/GenBank/DDBJ whole genome shotgun (WGS) entry which is preliminary data.</text>
</comment>
<dbReference type="InterPro" id="IPR016195">
    <property type="entry name" value="Pol/histidinol_Pase-like"/>
</dbReference>
<evidence type="ECO:0000313" key="2">
    <source>
        <dbReference type="Proteomes" id="UP001524473"/>
    </source>
</evidence>
<evidence type="ECO:0000313" key="1">
    <source>
        <dbReference type="EMBL" id="MCQ4841206.1"/>
    </source>
</evidence>
<dbReference type="SUPFAM" id="SSF89550">
    <property type="entry name" value="PHP domain-like"/>
    <property type="match status" value="1"/>
</dbReference>
<dbReference type="Gene3D" id="3.20.20.140">
    <property type="entry name" value="Metal-dependent hydrolases"/>
    <property type="match status" value="1"/>
</dbReference>
<dbReference type="CDD" id="cd07432">
    <property type="entry name" value="PHP_HisPPase"/>
    <property type="match status" value="1"/>
</dbReference>
<dbReference type="Proteomes" id="UP001524473">
    <property type="component" value="Unassembled WGS sequence"/>
</dbReference>
<name>A0ABT1S2N5_9FIRM</name>
<dbReference type="RefSeq" id="WP_256192272.1">
    <property type="nucleotide sequence ID" value="NZ_JANFZG010000042.1"/>
</dbReference>
<protein>
    <submittedName>
        <fullName evidence="1">PHP domain-containing protein</fullName>
    </submittedName>
</protein>
<reference evidence="1 2" key="1">
    <citation type="submission" date="2022-06" db="EMBL/GenBank/DDBJ databases">
        <title>Isolation of gut microbiota from human fecal samples.</title>
        <authorList>
            <person name="Pamer E.G."/>
            <person name="Barat B."/>
            <person name="Waligurski E."/>
            <person name="Medina S."/>
            <person name="Paddock L."/>
            <person name="Mostad J."/>
        </authorList>
    </citation>
    <scope>NUCLEOTIDE SEQUENCE [LARGE SCALE GENOMIC DNA]</scope>
    <source>
        <strain evidence="1 2">DFI.9.73</strain>
    </source>
</reference>
<gene>
    <name evidence="1" type="ORF">NE695_14925</name>
</gene>
<proteinExistence type="predicted"/>
<dbReference type="EMBL" id="JANFZH010000040">
    <property type="protein sequence ID" value="MCQ4841206.1"/>
    <property type="molecule type" value="Genomic_DNA"/>
</dbReference>
<sequence>MRPTNGYPYRYELHCHTCRCSKCAHSTPVEMARAYYEKGYAGMVITDHFLRGNTAVDPSLSWEEKMNCYHNAYLEAAEYADGKDFHVLFGLEHQYGGGKEVLTYGIDLEFLLSHPCLDQLPLREYAQLVWDAGGFLSMAHPYRGVAYIDSTIGPQPDCLDGAELFNFFNTGEENKKAALLVEQHHLLPTSGGDVHDAESDAVGMAGVALPRPVTGGKELAELLRSGDYRLIINGELV</sequence>
<organism evidence="1 2">
    <name type="scientific">Neglectibacter timonensis</name>
    <dbReference type="NCBI Taxonomy" id="1776382"/>
    <lineage>
        <taxon>Bacteria</taxon>
        <taxon>Bacillati</taxon>
        <taxon>Bacillota</taxon>
        <taxon>Clostridia</taxon>
        <taxon>Eubacteriales</taxon>
        <taxon>Oscillospiraceae</taxon>
        <taxon>Neglectibacter</taxon>
    </lineage>
</organism>
<dbReference type="PANTHER" id="PTHR42924">
    <property type="entry name" value="EXONUCLEASE"/>
    <property type="match status" value="1"/>
</dbReference>
<keyword evidence="2" id="KW-1185">Reference proteome</keyword>
<dbReference type="PANTHER" id="PTHR42924:SF3">
    <property type="entry name" value="POLYMERASE_HISTIDINOL PHOSPHATASE N-TERMINAL DOMAIN-CONTAINING PROTEIN"/>
    <property type="match status" value="1"/>
</dbReference>